<evidence type="ECO:0000313" key="1">
    <source>
        <dbReference type="EMBL" id="SCU82870.1"/>
    </source>
</evidence>
<proteinExistence type="predicted"/>
<keyword evidence="2" id="KW-1185">Reference proteome</keyword>
<evidence type="ECO:0000313" key="2">
    <source>
        <dbReference type="Proteomes" id="UP000189911"/>
    </source>
</evidence>
<dbReference type="AlphaFoldDB" id="A0A1G4J0J0"/>
<dbReference type="EMBL" id="LT598450">
    <property type="protein sequence ID" value="SCU82870.1"/>
    <property type="molecule type" value="Genomic_DNA"/>
</dbReference>
<name>A0A1G4J0J0_9SACH</name>
<protein>
    <submittedName>
        <fullName evidence="1">LANO_0B07712g1_1</fullName>
    </submittedName>
</protein>
<dbReference type="OrthoDB" id="2357318at2759"/>
<gene>
    <name evidence="1" type="ORF">LANO_0B07712G</name>
</gene>
<dbReference type="PANTHER" id="PTHR39214">
    <property type="entry name" value="MICROBODY (PEROXISOME) BIOGENESIS PROTEIN PEROXIN 8 (EUROFUNG)"/>
    <property type="match status" value="1"/>
</dbReference>
<accession>A0A1G4J0J0</accession>
<dbReference type="Proteomes" id="UP000189911">
    <property type="component" value="Chromosome B"/>
</dbReference>
<dbReference type="PANTHER" id="PTHR39214:SF1">
    <property type="entry name" value="MICROBODY (PEROXISOME) BIOGENESIS PROTEIN PEROXIN 8 (EUROFUNG)"/>
    <property type="match status" value="1"/>
</dbReference>
<dbReference type="InterPro" id="IPR055334">
    <property type="entry name" value="PEX8-like"/>
</dbReference>
<sequence>MSLNTRRSQADSDVDYIINALQRANFNGGAQGISSNLLYYLPRIRRMSKLENLVESVLESKLWSTALNGNFSILQEMTEAIFSWKLEISEPAISISEFYEVWDVAIKRCQTWTIAQLAILCGALCTKSKFESLQSKFFLDDGGLVAQKYIMWKERIFIPVWRQLFVKSLDHPEEAEQLAIFLTRIFEPNDLKRVPADPLTNVLMKLSLSYVRNPQVSTPTVSKSLSHIAKTLEVVLPIVGPQLVTQALDLICVICFELSQKELLAPQANYSSQVHSNQLLTTILIFRGCISRGRVPLQWYRQVAISLFYLNYIVQDFGKVGFDSYEYIYDVCATGIMQDFAQYSGYLEVMRGNIWDSQINNAVNSSRILYLLNFMESTLTQIKVTPAFLENFIVPVLSHFGKSSNTAICEAAYAAHLSLYSNHFSGRALQVWKTSHCRDFLNVSTTQYLNGILSSTQLVHIYCAIAEELPTLRQINNDISREVMQFTYLRVVNSGGESPQVVATLIQCLIKQLPHIGEQYLVDWLENCVELIRLCPSERDRILDSIWAEVTSAGISNRGLTWFLNMQSKL</sequence>
<organism evidence="1 2">
    <name type="scientific">Lachancea nothofagi CBS 11611</name>
    <dbReference type="NCBI Taxonomy" id="1266666"/>
    <lineage>
        <taxon>Eukaryota</taxon>
        <taxon>Fungi</taxon>
        <taxon>Dikarya</taxon>
        <taxon>Ascomycota</taxon>
        <taxon>Saccharomycotina</taxon>
        <taxon>Saccharomycetes</taxon>
        <taxon>Saccharomycetales</taxon>
        <taxon>Saccharomycetaceae</taxon>
        <taxon>Lachancea</taxon>
    </lineage>
</organism>
<reference evidence="2" key="1">
    <citation type="submission" date="2016-03" db="EMBL/GenBank/DDBJ databases">
        <authorList>
            <person name="Devillers Hugo."/>
        </authorList>
    </citation>
    <scope>NUCLEOTIDE SEQUENCE [LARGE SCALE GENOMIC DNA]</scope>
</reference>